<dbReference type="GO" id="GO:1990593">
    <property type="term" value="F:nascent polypeptide-associated complex binding"/>
    <property type="evidence" value="ECO:0007669"/>
    <property type="project" value="InterPro"/>
</dbReference>
<organism evidence="3 4">
    <name type="scientific">Sarocladium strictum</name>
    <name type="common">Black bundle disease fungus</name>
    <name type="synonym">Acremonium strictum</name>
    <dbReference type="NCBI Taxonomy" id="5046"/>
    <lineage>
        <taxon>Eukaryota</taxon>
        <taxon>Fungi</taxon>
        <taxon>Dikarya</taxon>
        <taxon>Ascomycota</taxon>
        <taxon>Pezizomycotina</taxon>
        <taxon>Sordariomycetes</taxon>
        <taxon>Hypocreomycetidae</taxon>
        <taxon>Hypocreales</taxon>
        <taxon>Sarocladiaceae</taxon>
        <taxon>Sarocladium</taxon>
    </lineage>
</organism>
<proteinExistence type="predicted"/>
<evidence type="ECO:0000256" key="1">
    <source>
        <dbReference type="SAM" id="MobiDB-lite"/>
    </source>
</evidence>
<protein>
    <recommendedName>
        <fullName evidence="5">Mitochondrial outer membrane protein OM14 C-terminal domain-containing protein</fullName>
    </recommendedName>
</protein>
<feature type="transmembrane region" description="Helical" evidence="2">
    <location>
        <begin position="108"/>
        <end position="126"/>
    </location>
</feature>
<dbReference type="GO" id="GO:0005741">
    <property type="term" value="C:mitochondrial outer membrane"/>
    <property type="evidence" value="ECO:0007669"/>
    <property type="project" value="InterPro"/>
</dbReference>
<keyword evidence="4" id="KW-1185">Reference proteome</keyword>
<reference evidence="3" key="1">
    <citation type="submission" date="2022-10" db="EMBL/GenBank/DDBJ databases">
        <title>Determination and structural analysis of whole genome sequence of Sarocladium strictum F4-1.</title>
        <authorList>
            <person name="Hu L."/>
            <person name="Jiang Y."/>
        </authorList>
    </citation>
    <scope>NUCLEOTIDE SEQUENCE</scope>
    <source>
        <strain evidence="3">F4-1</strain>
    </source>
</reference>
<dbReference type="PANTHER" id="PTHR38402">
    <property type="entry name" value="MITOCHONDRIAL OUTER MEMBRANE PROTEIN OM14"/>
    <property type="match status" value="1"/>
</dbReference>
<keyword evidence="2" id="KW-1133">Transmembrane helix</keyword>
<evidence type="ECO:0000313" key="3">
    <source>
        <dbReference type="EMBL" id="KAK0390140.1"/>
    </source>
</evidence>
<comment type="caution">
    <text evidence="3">The sequence shown here is derived from an EMBL/GenBank/DDBJ whole genome shotgun (WGS) entry which is preliminary data.</text>
</comment>
<dbReference type="AlphaFoldDB" id="A0AA39LAP1"/>
<name>A0AA39LAP1_SARSR</name>
<keyword evidence="2" id="KW-0812">Transmembrane</keyword>
<feature type="transmembrane region" description="Helical" evidence="2">
    <location>
        <begin position="146"/>
        <end position="166"/>
    </location>
</feature>
<keyword evidence="2" id="KW-0472">Membrane</keyword>
<dbReference type="EMBL" id="JAPDFR010000002">
    <property type="protein sequence ID" value="KAK0390140.1"/>
    <property type="molecule type" value="Genomic_DNA"/>
</dbReference>
<feature type="compositionally biased region" description="Basic and acidic residues" evidence="1">
    <location>
        <begin position="66"/>
        <end position="91"/>
    </location>
</feature>
<gene>
    <name evidence="3" type="ORF">NLU13_3713</name>
</gene>
<evidence type="ECO:0008006" key="5">
    <source>
        <dbReference type="Google" id="ProtNLM"/>
    </source>
</evidence>
<dbReference type="InterPro" id="IPR039454">
    <property type="entry name" value="OM14"/>
</dbReference>
<dbReference type="PANTHER" id="PTHR38402:SF1">
    <property type="entry name" value="MITOCHONDRIAL OUTER MEMBRANE PROTEIN OM14"/>
    <property type="match status" value="1"/>
</dbReference>
<dbReference type="GO" id="GO:0006626">
    <property type="term" value="P:protein targeting to mitochondrion"/>
    <property type="evidence" value="ECO:0007669"/>
    <property type="project" value="TreeGrafter"/>
</dbReference>
<evidence type="ECO:0000313" key="4">
    <source>
        <dbReference type="Proteomes" id="UP001175261"/>
    </source>
</evidence>
<evidence type="ECO:0000256" key="2">
    <source>
        <dbReference type="SAM" id="Phobius"/>
    </source>
</evidence>
<accession>A0AA39LAP1</accession>
<dbReference type="Proteomes" id="UP001175261">
    <property type="component" value="Unassembled WGS sequence"/>
</dbReference>
<feature type="region of interest" description="Disordered" evidence="1">
    <location>
        <begin position="1"/>
        <end position="91"/>
    </location>
</feature>
<sequence>MSSYADVAGSGPKQSPAEAAAPQPPEIVPHETASTASLVDVDMPSVHTVPHDFLEQDVQTETQATRLEREEASARAKAEKARKEAKAKAKSADNWLVKQFSQLSDGSAGALAIANVVGVIGLSSYLGYKGWGLYERGRLNWETVGLGVGILASVGAAEAVFGSYLARGQKKNN</sequence>